<reference evidence="5 6" key="1">
    <citation type="submission" date="2023-05" db="EMBL/GenBank/DDBJ databases">
        <title>Lithophilousrod everest ZFBP1038 complete genpme.</title>
        <authorList>
            <person name="Tian M."/>
        </authorList>
    </citation>
    <scope>NUCLEOTIDE SEQUENCE [LARGE SCALE GENOMIC DNA]</scope>
    <source>
        <strain evidence="5 6">ZFBP1038</strain>
    </source>
</reference>
<dbReference type="PANTHER" id="PTHR43398">
    <property type="entry name" value="DOLICHOL-PHOSPHATE MANNOSYLTRANSFERASE SUBUNIT 1"/>
    <property type="match status" value="1"/>
</dbReference>
<dbReference type="Pfam" id="PF00535">
    <property type="entry name" value="Glycos_transf_2"/>
    <property type="match status" value="1"/>
</dbReference>
<organism evidence="5 6">
    <name type="scientific">Saxibacter everestensis</name>
    <dbReference type="NCBI Taxonomy" id="2909229"/>
    <lineage>
        <taxon>Bacteria</taxon>
        <taxon>Bacillati</taxon>
        <taxon>Actinomycetota</taxon>
        <taxon>Actinomycetes</taxon>
        <taxon>Micrococcales</taxon>
        <taxon>Brevibacteriaceae</taxon>
        <taxon>Saxibacter</taxon>
    </lineage>
</organism>
<dbReference type="InterPro" id="IPR001173">
    <property type="entry name" value="Glyco_trans_2-like"/>
</dbReference>
<keyword evidence="6" id="KW-1185">Reference proteome</keyword>
<name>A0ABY8QZ23_9MICO</name>
<gene>
    <name evidence="5" type="ORF">LWF01_07620</name>
</gene>
<keyword evidence="2" id="KW-0328">Glycosyltransferase</keyword>
<dbReference type="Proteomes" id="UP001209083">
    <property type="component" value="Chromosome"/>
</dbReference>
<accession>A0ABY8QZ23</accession>
<protein>
    <submittedName>
        <fullName evidence="5">Polyprenol monophosphomannose synthase</fullName>
    </submittedName>
</protein>
<sequence>MDPATDRTLIVMPTYKERDSLALTVGSLRAVIPAVDILIVDDNSPDGTGDIADGLAADSDKVHVLHRRAKNGLGAAYIAGFGWGIDHGYDVMVEMDADGSHRAEDLPALLAGIRSGADLVIGSRWVPGGSILNWPRHRAWLSKAGNSYVRTVLGIGLRDATAGFRAYRSAAIDKLNMQTIASQGYCFQVDMAWRARKAGLDIREVPITFVEREHGASKMNSAIVIEALWRTTLWGVMYRAQQLRKLLGSKTL</sequence>
<dbReference type="Gene3D" id="3.90.550.10">
    <property type="entry name" value="Spore Coat Polysaccharide Biosynthesis Protein SpsA, Chain A"/>
    <property type="match status" value="1"/>
</dbReference>
<evidence type="ECO:0000256" key="1">
    <source>
        <dbReference type="ARBA" id="ARBA00006739"/>
    </source>
</evidence>
<keyword evidence="3" id="KW-0808">Transferase</keyword>
<comment type="similarity">
    <text evidence="1">Belongs to the glycosyltransferase 2 family.</text>
</comment>
<dbReference type="InterPro" id="IPR039528">
    <property type="entry name" value="DPM1-like"/>
</dbReference>
<proteinExistence type="inferred from homology"/>
<dbReference type="PANTHER" id="PTHR43398:SF1">
    <property type="entry name" value="DOLICHOL-PHOSPHATE MANNOSYLTRANSFERASE SUBUNIT 1"/>
    <property type="match status" value="1"/>
</dbReference>
<evidence type="ECO:0000313" key="5">
    <source>
        <dbReference type="EMBL" id="WGW13615.1"/>
    </source>
</evidence>
<dbReference type="InterPro" id="IPR029044">
    <property type="entry name" value="Nucleotide-diphossugar_trans"/>
</dbReference>
<feature type="domain" description="Glycosyltransferase 2-like" evidence="4">
    <location>
        <begin position="10"/>
        <end position="174"/>
    </location>
</feature>
<evidence type="ECO:0000259" key="4">
    <source>
        <dbReference type="Pfam" id="PF00535"/>
    </source>
</evidence>
<dbReference type="RefSeq" id="WP_349640438.1">
    <property type="nucleotide sequence ID" value="NZ_CP090958.1"/>
</dbReference>
<dbReference type="EMBL" id="CP090958">
    <property type="protein sequence ID" value="WGW13615.1"/>
    <property type="molecule type" value="Genomic_DNA"/>
</dbReference>
<evidence type="ECO:0000313" key="6">
    <source>
        <dbReference type="Proteomes" id="UP001209083"/>
    </source>
</evidence>
<evidence type="ECO:0000256" key="2">
    <source>
        <dbReference type="ARBA" id="ARBA00022676"/>
    </source>
</evidence>
<evidence type="ECO:0000256" key="3">
    <source>
        <dbReference type="ARBA" id="ARBA00022679"/>
    </source>
</evidence>
<dbReference type="SUPFAM" id="SSF53448">
    <property type="entry name" value="Nucleotide-diphospho-sugar transferases"/>
    <property type="match status" value="1"/>
</dbReference>
<dbReference type="CDD" id="cd06442">
    <property type="entry name" value="DPM1_like"/>
    <property type="match status" value="1"/>
</dbReference>